<evidence type="ECO:0000313" key="3">
    <source>
        <dbReference type="Proteomes" id="UP000014627"/>
    </source>
</evidence>
<protein>
    <submittedName>
        <fullName evidence="2">Uncharacterized protein</fullName>
    </submittedName>
</protein>
<reference evidence="2 3" key="1">
    <citation type="submission" date="2013-04" db="EMBL/GenBank/DDBJ databases">
        <title>Genome sequence of Chlamydia psittaci 99DC5.</title>
        <authorList>
            <person name="Huot-Creasy H."/>
            <person name="McCracken C.L."/>
            <person name="Humphries M."/>
            <person name="Sachse K."/>
            <person name="Laroucau K."/>
            <person name="Bavoil P."/>
            <person name="Myers G.S."/>
        </authorList>
    </citation>
    <scope>NUCLEOTIDE SEQUENCE [LARGE SCALE GENOMIC DNA]</scope>
    <source>
        <strain evidence="2 3">99DC5</strain>
    </source>
</reference>
<dbReference type="EMBL" id="ATLC01000054">
    <property type="protein sequence ID" value="EPJ27606.1"/>
    <property type="molecule type" value="Genomic_DNA"/>
</dbReference>
<comment type="caution">
    <text evidence="2">The sequence shown here is derived from an EMBL/GenBank/DDBJ whole genome shotgun (WGS) entry which is preliminary data.</text>
</comment>
<evidence type="ECO:0000313" key="2">
    <source>
        <dbReference type="EMBL" id="EPJ27606.1"/>
    </source>
</evidence>
<proteinExistence type="predicted"/>
<accession>A0ABN0MP35</accession>
<name>A0ABN0MP35_CHLPS</name>
<organism evidence="2 3">
    <name type="scientific">Chlamydia psittaci 99DC5</name>
    <dbReference type="NCBI Taxonomy" id="1112251"/>
    <lineage>
        <taxon>Bacteria</taxon>
        <taxon>Pseudomonadati</taxon>
        <taxon>Chlamydiota</taxon>
        <taxon>Chlamydiia</taxon>
        <taxon>Chlamydiales</taxon>
        <taxon>Chlamydiaceae</taxon>
        <taxon>Chlamydia/Chlamydophila group</taxon>
        <taxon>Chlamydia</taxon>
    </lineage>
</organism>
<keyword evidence="3" id="KW-1185">Reference proteome</keyword>
<feature type="compositionally biased region" description="Polar residues" evidence="1">
    <location>
        <begin position="9"/>
        <end position="18"/>
    </location>
</feature>
<feature type="region of interest" description="Disordered" evidence="1">
    <location>
        <begin position="1"/>
        <end position="25"/>
    </location>
</feature>
<sequence length="281" mass="31626">MDDKDKTISRFTSDNPNKQTRETDYDATGVKDQNLYLENATLNIQGNLDIEDNFDADTLTVTNDVNANCDFFAGSKLSGSNGFSLRDTVLNGDININSSQSPSIGNISDPLSQRDALTFNYYRKSSVQAYTCRLDHHGIYDIPAHSVIDLQTGTSKDIENYTLMYRNYFYVEGKDLVIKAPGIYQVTFEITRTGGQHSGNDEVNLFLRLDQGSQFQNLCTADTRGHYPTDRTCTALYAIFSISDTSSQPIVRVYTHAHIRSMFSTISVIWFPFASRFPEED</sequence>
<evidence type="ECO:0000256" key="1">
    <source>
        <dbReference type="SAM" id="MobiDB-lite"/>
    </source>
</evidence>
<dbReference type="RefSeq" id="WP_015386109.1">
    <property type="nucleotide sequence ID" value="NZ_KE356190.1"/>
</dbReference>
<gene>
    <name evidence="2" type="ORF">CP99DC5_0981</name>
</gene>
<dbReference type="Proteomes" id="UP000014627">
    <property type="component" value="Unassembled WGS sequence"/>
</dbReference>